<dbReference type="EMBL" id="REGN01000219">
    <property type="protein sequence ID" value="RNA43500.1"/>
    <property type="molecule type" value="Genomic_DNA"/>
</dbReference>
<keyword evidence="2" id="KW-1185">Reference proteome</keyword>
<name>A0A3M7T6Q6_BRAPC</name>
<evidence type="ECO:0000313" key="1">
    <source>
        <dbReference type="EMBL" id="RNA43500.1"/>
    </source>
</evidence>
<evidence type="ECO:0000313" key="2">
    <source>
        <dbReference type="Proteomes" id="UP000276133"/>
    </source>
</evidence>
<dbReference type="Proteomes" id="UP000276133">
    <property type="component" value="Unassembled WGS sequence"/>
</dbReference>
<proteinExistence type="predicted"/>
<accession>A0A3M7T6Q6</accession>
<reference evidence="1 2" key="1">
    <citation type="journal article" date="2018" name="Sci. Rep.">
        <title>Genomic signatures of local adaptation to the degree of environmental predictability in rotifers.</title>
        <authorList>
            <person name="Franch-Gras L."/>
            <person name="Hahn C."/>
            <person name="Garcia-Roger E.M."/>
            <person name="Carmona M.J."/>
            <person name="Serra M."/>
            <person name="Gomez A."/>
        </authorList>
    </citation>
    <scope>NUCLEOTIDE SEQUENCE [LARGE SCALE GENOMIC DNA]</scope>
    <source>
        <strain evidence="1">HYR1</strain>
    </source>
</reference>
<protein>
    <submittedName>
        <fullName evidence="1">Uncharacterized protein</fullName>
    </submittedName>
</protein>
<comment type="caution">
    <text evidence="1">The sequence shown here is derived from an EMBL/GenBank/DDBJ whole genome shotgun (WGS) entry which is preliminary data.</text>
</comment>
<organism evidence="1 2">
    <name type="scientific">Brachionus plicatilis</name>
    <name type="common">Marine rotifer</name>
    <name type="synonym">Brachionus muelleri</name>
    <dbReference type="NCBI Taxonomy" id="10195"/>
    <lineage>
        <taxon>Eukaryota</taxon>
        <taxon>Metazoa</taxon>
        <taxon>Spiralia</taxon>
        <taxon>Gnathifera</taxon>
        <taxon>Rotifera</taxon>
        <taxon>Eurotatoria</taxon>
        <taxon>Monogononta</taxon>
        <taxon>Pseudotrocha</taxon>
        <taxon>Ploima</taxon>
        <taxon>Brachionidae</taxon>
        <taxon>Brachionus</taxon>
    </lineage>
</organism>
<gene>
    <name evidence="1" type="ORF">BpHYR1_014052</name>
</gene>
<dbReference type="AlphaFoldDB" id="A0A3M7T6Q6"/>
<sequence length="76" mass="8994">MIKQRYGRMDLIYQEDSNYPTDSSPDLDLRLHRNNGGSKKKLSNIQFFIYLGNFVHSNKWLEQISKLFYTVCNCSL</sequence>